<accession>L8H6P5</accession>
<evidence type="ECO:0000313" key="2">
    <source>
        <dbReference type="Proteomes" id="UP000011083"/>
    </source>
</evidence>
<protein>
    <submittedName>
        <fullName evidence="1">Uncharacterized protein</fullName>
    </submittedName>
</protein>
<keyword evidence="2" id="KW-1185">Reference proteome</keyword>
<dbReference type="GeneID" id="14921695"/>
<sequence>MDKEGHNKDKSFVGLDKIRVQHAQQVAKFQEWADCGRWSDFPRNHFDWWAFPIDLPSTNYGLAYSLGRADAAQLLADPSFLPLYRKGTFFPKSCVELIALSWGWDIERQQPVTNPGKQQQWGRHDIRLRKVGQSLLLFGQSDLHASLDRFVAHLEKDEGFSFDTASTAIRGDWPFTAGRGAAA</sequence>
<gene>
    <name evidence="1" type="ORF">ACA1_277430</name>
</gene>
<proteinExistence type="predicted"/>
<reference evidence="1 2" key="1">
    <citation type="journal article" date="2013" name="Genome Biol.">
        <title>Genome of Acanthamoeba castellanii highlights extensive lateral gene transfer and early evolution of tyrosine kinase signaling.</title>
        <authorList>
            <person name="Clarke M."/>
            <person name="Lohan A.J."/>
            <person name="Liu B."/>
            <person name="Lagkouvardos I."/>
            <person name="Roy S."/>
            <person name="Zafar N."/>
            <person name="Bertelli C."/>
            <person name="Schilde C."/>
            <person name="Kianianmomeni A."/>
            <person name="Burglin T.R."/>
            <person name="Frech C."/>
            <person name="Turcotte B."/>
            <person name="Kopec K.O."/>
            <person name="Synnott J.M."/>
            <person name="Choo C."/>
            <person name="Paponov I."/>
            <person name="Finkler A."/>
            <person name="Soon Heng Tan C."/>
            <person name="Hutchins A.P."/>
            <person name="Weinmeier T."/>
            <person name="Rattei T."/>
            <person name="Chu J.S."/>
            <person name="Gimenez G."/>
            <person name="Irimia M."/>
            <person name="Rigden D.J."/>
            <person name="Fitzpatrick D.A."/>
            <person name="Lorenzo-Morales J."/>
            <person name="Bateman A."/>
            <person name="Chiu C.H."/>
            <person name="Tang P."/>
            <person name="Hegemann P."/>
            <person name="Fromm H."/>
            <person name="Raoult D."/>
            <person name="Greub G."/>
            <person name="Miranda-Saavedra D."/>
            <person name="Chen N."/>
            <person name="Nash P."/>
            <person name="Ginger M.L."/>
            <person name="Horn M."/>
            <person name="Schaap P."/>
            <person name="Caler L."/>
            <person name="Loftus B."/>
        </authorList>
    </citation>
    <scope>NUCLEOTIDE SEQUENCE [LARGE SCALE GENOMIC DNA]</scope>
    <source>
        <strain evidence="1 2">Neff</strain>
    </source>
</reference>
<dbReference type="VEuPathDB" id="AmoebaDB:ACA1_277430"/>
<name>L8H6P5_ACACF</name>
<dbReference type="AlphaFoldDB" id="L8H6P5"/>
<dbReference type="KEGG" id="acan:ACA1_277430"/>
<dbReference type="EMBL" id="KB007908">
    <property type="protein sequence ID" value="ELR20825.1"/>
    <property type="molecule type" value="Genomic_DNA"/>
</dbReference>
<organism evidence="1 2">
    <name type="scientific">Acanthamoeba castellanii (strain ATCC 30010 / Neff)</name>
    <dbReference type="NCBI Taxonomy" id="1257118"/>
    <lineage>
        <taxon>Eukaryota</taxon>
        <taxon>Amoebozoa</taxon>
        <taxon>Discosea</taxon>
        <taxon>Longamoebia</taxon>
        <taxon>Centramoebida</taxon>
        <taxon>Acanthamoebidae</taxon>
        <taxon>Acanthamoeba</taxon>
    </lineage>
</organism>
<evidence type="ECO:0000313" key="1">
    <source>
        <dbReference type="EMBL" id="ELR20825.1"/>
    </source>
</evidence>
<dbReference type="RefSeq" id="XP_004344568.1">
    <property type="nucleotide sequence ID" value="XM_004344518.1"/>
</dbReference>
<dbReference type="Proteomes" id="UP000011083">
    <property type="component" value="Unassembled WGS sequence"/>
</dbReference>
<dbReference type="OMA" id="SEWRERY"/>
<dbReference type="OrthoDB" id="10635622at2759"/>